<dbReference type="Proteomes" id="UP001497512">
    <property type="component" value="Chromosome 3"/>
</dbReference>
<organism evidence="1 2">
    <name type="scientific">Sphagnum troendelagicum</name>
    <dbReference type="NCBI Taxonomy" id="128251"/>
    <lineage>
        <taxon>Eukaryota</taxon>
        <taxon>Viridiplantae</taxon>
        <taxon>Streptophyta</taxon>
        <taxon>Embryophyta</taxon>
        <taxon>Bryophyta</taxon>
        <taxon>Sphagnophytina</taxon>
        <taxon>Sphagnopsida</taxon>
        <taxon>Sphagnales</taxon>
        <taxon>Sphagnaceae</taxon>
        <taxon>Sphagnum</taxon>
    </lineage>
</organism>
<name>A0ABP0UH31_9BRYO</name>
<evidence type="ECO:0000313" key="1">
    <source>
        <dbReference type="EMBL" id="CAK9219243.1"/>
    </source>
</evidence>
<reference evidence="1" key="1">
    <citation type="submission" date="2024-02" db="EMBL/GenBank/DDBJ databases">
        <authorList>
            <consortium name="ELIXIR-Norway"/>
            <consortium name="Elixir Norway"/>
        </authorList>
    </citation>
    <scope>NUCLEOTIDE SEQUENCE</scope>
</reference>
<protein>
    <recommendedName>
        <fullName evidence="3">Ribosomal protein S14</fullName>
    </recommendedName>
</protein>
<proteinExistence type="predicted"/>
<keyword evidence="2" id="KW-1185">Reference proteome</keyword>
<dbReference type="EMBL" id="OZ019895">
    <property type="protein sequence ID" value="CAK9219243.1"/>
    <property type="molecule type" value="Genomic_DNA"/>
</dbReference>
<evidence type="ECO:0000313" key="2">
    <source>
        <dbReference type="Proteomes" id="UP001497512"/>
    </source>
</evidence>
<gene>
    <name evidence="1" type="ORF">CSSPTR1EN2_LOCUS14387</name>
</gene>
<sequence length="113" mass="12829">MTFFSPTSCHTMRSEGRRGMVSIPRKTLIISYGNGPSYKYMQEQVVTQVSCVSCRLRKFVRKQTYICTSRAVLKANNFGVCQGIWHAISVQDAFKCSQGAFKCIVALDFRTNR</sequence>
<evidence type="ECO:0008006" key="3">
    <source>
        <dbReference type="Google" id="ProtNLM"/>
    </source>
</evidence>
<accession>A0ABP0UH31</accession>